<feature type="domain" description="Myotubularin phosphatase" evidence="8">
    <location>
        <begin position="282"/>
        <end position="659"/>
    </location>
</feature>
<dbReference type="VEuPathDB" id="AmoebaDB:KM1_290490"/>
<keyword evidence="4" id="KW-0443">Lipid metabolism</keyword>
<name>A0A175K1G7_ENTHI</name>
<evidence type="ECO:0000256" key="1">
    <source>
        <dbReference type="ARBA" id="ARBA00004184"/>
    </source>
</evidence>
<feature type="compositionally biased region" description="Low complexity" evidence="7">
    <location>
        <begin position="83"/>
        <end position="93"/>
    </location>
</feature>
<comment type="subcellular location">
    <subcellularLocation>
        <location evidence="1">Endomembrane system</location>
        <topology evidence="1">Peripheral membrane protein</topology>
    </subcellularLocation>
</comment>
<feature type="compositionally biased region" description="Basic and acidic residues" evidence="7">
    <location>
        <begin position="41"/>
        <end position="82"/>
    </location>
</feature>
<dbReference type="InterPro" id="IPR029021">
    <property type="entry name" value="Prot-tyrosine_phosphatase-like"/>
</dbReference>
<dbReference type="SUPFAM" id="SSF50729">
    <property type="entry name" value="PH domain-like"/>
    <property type="match status" value="1"/>
</dbReference>
<dbReference type="eggNOG" id="KOG4471">
    <property type="taxonomic scope" value="Eukaryota"/>
</dbReference>
<evidence type="ECO:0000313" key="9">
    <source>
        <dbReference type="EMBL" id="GAT99424.1"/>
    </source>
</evidence>
<dbReference type="GO" id="GO:0016020">
    <property type="term" value="C:membrane"/>
    <property type="evidence" value="ECO:0007669"/>
    <property type="project" value="TreeGrafter"/>
</dbReference>
<dbReference type="Gene3D" id="2.30.29.30">
    <property type="entry name" value="Pleckstrin-homology domain (PH domain)/Phosphotyrosine-binding domain (PTB)"/>
    <property type="match status" value="1"/>
</dbReference>
<evidence type="ECO:0000256" key="7">
    <source>
        <dbReference type="SAM" id="MobiDB-lite"/>
    </source>
</evidence>
<dbReference type="InterPro" id="IPR016130">
    <property type="entry name" value="Tyr_Pase_AS"/>
</dbReference>
<dbReference type="PROSITE" id="PS51339">
    <property type="entry name" value="PPASE_MYOTUBULARIN"/>
    <property type="match status" value="1"/>
</dbReference>
<gene>
    <name evidence="9" type="ORF">CL6EHI_161190</name>
</gene>
<comment type="similarity">
    <text evidence="2">Belongs to the protein-tyrosine phosphatase family. Non-receptor class myotubularin subfamily.</text>
</comment>
<accession>A0A175K1G7</accession>
<dbReference type="EMBL" id="BDEQ01000001">
    <property type="protein sequence ID" value="GAT99424.1"/>
    <property type="molecule type" value="Genomic_DNA"/>
</dbReference>
<dbReference type="Proteomes" id="UP000078387">
    <property type="component" value="Unassembled WGS sequence"/>
</dbReference>
<dbReference type="VEuPathDB" id="AmoebaDB:EHI5A_210720"/>
<organism evidence="9 10">
    <name type="scientific">Entamoeba histolytica</name>
    <dbReference type="NCBI Taxonomy" id="5759"/>
    <lineage>
        <taxon>Eukaryota</taxon>
        <taxon>Amoebozoa</taxon>
        <taxon>Evosea</taxon>
        <taxon>Archamoebae</taxon>
        <taxon>Mastigamoebida</taxon>
        <taxon>Entamoebidae</taxon>
        <taxon>Entamoeba</taxon>
    </lineage>
</organism>
<dbReference type="GO" id="GO:0005737">
    <property type="term" value="C:cytoplasm"/>
    <property type="evidence" value="ECO:0007669"/>
    <property type="project" value="TreeGrafter"/>
</dbReference>
<evidence type="ECO:0000256" key="2">
    <source>
        <dbReference type="ARBA" id="ARBA00007471"/>
    </source>
</evidence>
<dbReference type="SUPFAM" id="SSF52799">
    <property type="entry name" value="(Phosphotyrosine protein) phosphatases II"/>
    <property type="match status" value="1"/>
</dbReference>
<feature type="compositionally biased region" description="Low complexity" evidence="7">
    <location>
        <begin position="21"/>
        <end position="40"/>
    </location>
</feature>
<evidence type="ECO:0000259" key="8">
    <source>
        <dbReference type="PROSITE" id="PS51339"/>
    </source>
</evidence>
<reference evidence="9 10" key="1">
    <citation type="submission" date="2016-05" db="EMBL/GenBank/DDBJ databases">
        <title>First whole genome sequencing of Entamoeba histolytica HM1:IMSS-clone-6.</title>
        <authorList>
            <person name="Mukherjee Avik.K."/>
            <person name="Izumyama S."/>
            <person name="Nakada-Tsukui K."/>
            <person name="Nozaki T."/>
        </authorList>
    </citation>
    <scope>NUCLEOTIDE SEQUENCE [LARGE SCALE GENOMIC DNA]</scope>
    <source>
        <strain evidence="9 10">HM1:IMSS clone 6</strain>
    </source>
</reference>
<dbReference type="CDD" id="cd14507">
    <property type="entry name" value="PTP-MTM-like"/>
    <property type="match status" value="1"/>
</dbReference>
<dbReference type="GO" id="GO:0046856">
    <property type="term" value="P:phosphatidylinositol dephosphorylation"/>
    <property type="evidence" value="ECO:0007669"/>
    <property type="project" value="TreeGrafter"/>
</dbReference>
<dbReference type="PANTHER" id="PTHR10807">
    <property type="entry name" value="MYOTUBULARIN-RELATED"/>
    <property type="match status" value="1"/>
</dbReference>
<dbReference type="InterPro" id="IPR011993">
    <property type="entry name" value="PH-like_dom_sf"/>
</dbReference>
<dbReference type="Pfam" id="PF02893">
    <property type="entry name" value="GRAM"/>
    <property type="match status" value="1"/>
</dbReference>
<dbReference type="InterPro" id="IPR010569">
    <property type="entry name" value="Myotubularin-like_Pase_dom"/>
</dbReference>
<evidence type="ECO:0000313" key="10">
    <source>
        <dbReference type="Proteomes" id="UP000078387"/>
    </source>
</evidence>
<dbReference type="AlphaFoldDB" id="A0A175K1G7"/>
<dbReference type="EC" id="3.1.3.95" evidence="3"/>
<comment type="caution">
    <text evidence="9">The sequence shown here is derived from an EMBL/GenBank/DDBJ whole genome shotgun (WGS) entry which is preliminary data.</text>
</comment>
<dbReference type="PROSITE" id="PS00383">
    <property type="entry name" value="TYR_PHOSPHATASE_1"/>
    <property type="match status" value="1"/>
</dbReference>
<dbReference type="InterPro" id="IPR004182">
    <property type="entry name" value="GRAM"/>
</dbReference>
<dbReference type="GO" id="GO:0004438">
    <property type="term" value="F:phosphatidylinositol-3-phosphate phosphatase activity"/>
    <property type="evidence" value="ECO:0007669"/>
    <property type="project" value="TreeGrafter"/>
</dbReference>
<dbReference type="Pfam" id="PF06602">
    <property type="entry name" value="Myotub-related"/>
    <property type="match status" value="1"/>
</dbReference>
<dbReference type="VEuPathDB" id="AmoebaDB:EHI8A_226430"/>
<evidence type="ECO:0000256" key="6">
    <source>
        <dbReference type="PIRSR" id="PIRSR630564-2"/>
    </source>
</evidence>
<dbReference type="InterPro" id="IPR003595">
    <property type="entry name" value="Tyr_Pase_cat"/>
</dbReference>
<sequence length="668" mass="77097">MESSDIIHTPCDDKSFDTEDSPSSEISISSENESFSNDNSQPKDKTINDSQEKEEKKRNICNEKGSIHENIQHEDMTKEKIVTKTPTQTPTTKNSSFGQKGQPSLISIKELSISKSPQPKQEKKLNIEVVECKSPTSPIISPRQKFTPRASMIQLVKGCPEEQIIIGYPVSLMNRNDVINFKGPMNGQLTLTNYKVVFVVKCVIFNVSIPLTKIADFKKVNSMDKQHKRLFYLETKDNRKYVFSFENRRDERKQFNLNLLESVFTTSPEKMFIYHSNSPPISHSYYQIAVEFERQGTPDTWRVFTGNQNYELAPTYPSLTYVPVNASDEIIKDSMKHRSKGRFPVLTWYNKKNGSVIVRSAQPLPGMVTPVTGKNTSGDVTYLQLIDETTGKRGIHVLDSRPKLNAYTNKAAGGGYEDETTYPFVKVEFENIDNIHVVREVWTNVALAAFSWEGELEEQKFMKLPEVKEWFNLIETIFVSVKKAIRYLTKGESLLIHCSDGWDRTSQCCSLVELLLDKYYRTLEGFIVLIEKDWKSFGHQFEKRSGIGVVCPHGQYSPIFFQFLDCVNILIHQFPDDFEFNEQFLLELNDAIFCSDFGTFMFDCEKTRKESGVELQTPSFWEYVVGQKCKFINPSYKDETEELILEDKQPKLILWTKYFTRYKIKMSR</sequence>
<feature type="binding site" evidence="6">
    <location>
        <begin position="498"/>
        <end position="504"/>
    </location>
    <ligand>
        <name>substrate</name>
    </ligand>
</feature>
<proteinExistence type="inferred from homology"/>
<evidence type="ECO:0000256" key="5">
    <source>
        <dbReference type="PIRSR" id="PIRSR630564-1"/>
    </source>
</evidence>
<dbReference type="GO" id="GO:0052629">
    <property type="term" value="F:phosphatidylinositol-3,5-bisphosphate 3-phosphatase activity"/>
    <property type="evidence" value="ECO:0007669"/>
    <property type="project" value="UniProtKB-EC"/>
</dbReference>
<evidence type="ECO:0000256" key="4">
    <source>
        <dbReference type="ARBA" id="ARBA00023098"/>
    </source>
</evidence>
<feature type="region of interest" description="Disordered" evidence="7">
    <location>
        <begin position="1"/>
        <end position="101"/>
    </location>
</feature>
<evidence type="ECO:0000256" key="3">
    <source>
        <dbReference type="ARBA" id="ARBA00012903"/>
    </source>
</evidence>
<dbReference type="GO" id="GO:0012505">
    <property type="term" value="C:endomembrane system"/>
    <property type="evidence" value="ECO:0007669"/>
    <property type="project" value="UniProtKB-SubCell"/>
</dbReference>
<dbReference type="VEuPathDB" id="AmoebaDB:EHI7A_193700"/>
<dbReference type="PANTHER" id="PTHR10807:SF128">
    <property type="entry name" value="PHOSPHATIDYLINOSITOL-3,5-BISPHOSPHATE 3-PHOSPHATASE"/>
    <property type="match status" value="1"/>
</dbReference>
<feature type="active site" description="Phosphocysteine intermediate" evidence="5">
    <location>
        <position position="498"/>
    </location>
</feature>
<dbReference type="SMART" id="SM00404">
    <property type="entry name" value="PTPc_motif"/>
    <property type="match status" value="1"/>
</dbReference>
<protein>
    <recommendedName>
        <fullName evidence="3">phosphatidylinositol-3,5-bisphosphate 3-phosphatase</fullName>
        <ecNumber evidence="3">3.1.3.95</ecNumber>
    </recommendedName>
</protein>
<dbReference type="InterPro" id="IPR030564">
    <property type="entry name" value="Myotubularin"/>
</dbReference>
<feature type="binding site" evidence="6">
    <location>
        <begin position="434"/>
        <end position="435"/>
    </location>
    <ligand>
        <name>substrate</name>
    </ligand>
</feature>
<dbReference type="VEuPathDB" id="AmoebaDB:EHI_161190"/>